<dbReference type="SUPFAM" id="SSF50891">
    <property type="entry name" value="Cyclophilin-like"/>
    <property type="match status" value="1"/>
</dbReference>
<sequence>MIKLTTNHGDILIDLDYDHAPVTAANFEQYVRDGHYDGTLFHRVIDGFMIQGGGMSTDFVQKPTRAPIENEARNGLKNVTGSLAMARTNDPHSASAQFFINVSDNAFLDYPGQDGWGYCVFGKVVEGMDVVNSIKGVKTGARNGHQDVPEQDVVLEKAEVVEG</sequence>
<evidence type="ECO:0000313" key="8">
    <source>
        <dbReference type="Proteomes" id="UP000748752"/>
    </source>
</evidence>
<dbReference type="InterPro" id="IPR024936">
    <property type="entry name" value="Cyclophilin-type_PPIase"/>
</dbReference>
<comment type="caution">
    <text evidence="7">The sequence shown here is derived from an EMBL/GenBank/DDBJ whole genome shotgun (WGS) entry which is preliminary data.</text>
</comment>
<dbReference type="PROSITE" id="PS50072">
    <property type="entry name" value="CSA_PPIASE_2"/>
    <property type="match status" value="1"/>
</dbReference>
<dbReference type="GO" id="GO:0016853">
    <property type="term" value="F:isomerase activity"/>
    <property type="evidence" value="ECO:0007669"/>
    <property type="project" value="UniProtKB-KW"/>
</dbReference>
<evidence type="ECO:0000256" key="4">
    <source>
        <dbReference type="ARBA" id="ARBA00023235"/>
    </source>
</evidence>
<protein>
    <recommendedName>
        <fullName evidence="5">Peptidyl-prolyl cis-trans isomerase</fullName>
        <shortName evidence="5">PPIase</shortName>
        <ecNumber evidence="5">5.2.1.8</ecNumber>
    </recommendedName>
</protein>
<reference evidence="7 8" key="1">
    <citation type="journal article" date="2020" name="Microorganisms">
        <title>Osmotic Adaptation and Compatible Solute Biosynthesis of Phototrophic Bacteria as Revealed from Genome Analyses.</title>
        <authorList>
            <person name="Imhoff J.F."/>
            <person name="Rahn T."/>
            <person name="Kunzel S."/>
            <person name="Keller A."/>
            <person name="Neulinger S.C."/>
        </authorList>
    </citation>
    <scope>NUCLEOTIDE SEQUENCE [LARGE SCALE GENOMIC DNA]</scope>
    <source>
        <strain evidence="7 8">DSM 6210</strain>
    </source>
</reference>
<evidence type="ECO:0000256" key="3">
    <source>
        <dbReference type="ARBA" id="ARBA00023110"/>
    </source>
</evidence>
<dbReference type="EMBL" id="NRRV01000007">
    <property type="protein sequence ID" value="MBK1630005.1"/>
    <property type="molecule type" value="Genomic_DNA"/>
</dbReference>
<keyword evidence="8" id="KW-1185">Reference proteome</keyword>
<dbReference type="Gene3D" id="2.40.100.10">
    <property type="entry name" value="Cyclophilin-like"/>
    <property type="match status" value="1"/>
</dbReference>
<comment type="catalytic activity">
    <reaction evidence="5">
        <text>[protein]-peptidylproline (omega=180) = [protein]-peptidylproline (omega=0)</text>
        <dbReference type="Rhea" id="RHEA:16237"/>
        <dbReference type="Rhea" id="RHEA-COMP:10747"/>
        <dbReference type="Rhea" id="RHEA-COMP:10748"/>
        <dbReference type="ChEBI" id="CHEBI:83833"/>
        <dbReference type="ChEBI" id="CHEBI:83834"/>
        <dbReference type="EC" id="5.2.1.8"/>
    </reaction>
</comment>
<organism evidence="7 8">
    <name type="scientific">Thiohalocapsa halophila</name>
    <dbReference type="NCBI Taxonomy" id="69359"/>
    <lineage>
        <taxon>Bacteria</taxon>
        <taxon>Pseudomonadati</taxon>
        <taxon>Pseudomonadota</taxon>
        <taxon>Gammaproteobacteria</taxon>
        <taxon>Chromatiales</taxon>
        <taxon>Chromatiaceae</taxon>
        <taxon>Thiohalocapsa</taxon>
    </lineage>
</organism>
<dbReference type="PROSITE" id="PS00170">
    <property type="entry name" value="CSA_PPIASE_1"/>
    <property type="match status" value="1"/>
</dbReference>
<evidence type="ECO:0000256" key="5">
    <source>
        <dbReference type="RuleBase" id="RU363019"/>
    </source>
</evidence>
<proteinExistence type="inferred from homology"/>
<dbReference type="InterPro" id="IPR002130">
    <property type="entry name" value="Cyclophilin-type_PPIase_dom"/>
</dbReference>
<evidence type="ECO:0000256" key="2">
    <source>
        <dbReference type="ARBA" id="ARBA00007365"/>
    </source>
</evidence>
<evidence type="ECO:0000256" key="1">
    <source>
        <dbReference type="ARBA" id="ARBA00002388"/>
    </source>
</evidence>
<dbReference type="Proteomes" id="UP000748752">
    <property type="component" value="Unassembled WGS sequence"/>
</dbReference>
<gene>
    <name evidence="7" type="ORF">CKO31_04475</name>
</gene>
<dbReference type="EC" id="5.2.1.8" evidence="5"/>
<accession>A0ABS1CDP2</accession>
<evidence type="ECO:0000313" key="7">
    <source>
        <dbReference type="EMBL" id="MBK1630005.1"/>
    </source>
</evidence>
<dbReference type="PRINTS" id="PR00153">
    <property type="entry name" value="CSAPPISMRASE"/>
</dbReference>
<name>A0ABS1CDP2_9GAMM</name>
<keyword evidence="4 5" id="KW-0413">Isomerase</keyword>
<dbReference type="Pfam" id="PF00160">
    <property type="entry name" value="Pro_isomerase"/>
    <property type="match status" value="1"/>
</dbReference>
<dbReference type="InterPro" id="IPR044665">
    <property type="entry name" value="E_coli_cyclophilin_A-like"/>
</dbReference>
<feature type="domain" description="PPIase cyclophilin-type" evidence="6">
    <location>
        <begin position="1"/>
        <end position="160"/>
    </location>
</feature>
<evidence type="ECO:0000259" key="6">
    <source>
        <dbReference type="PROSITE" id="PS50072"/>
    </source>
</evidence>
<dbReference type="InterPro" id="IPR029000">
    <property type="entry name" value="Cyclophilin-like_dom_sf"/>
</dbReference>
<keyword evidence="3 5" id="KW-0697">Rotamase</keyword>
<dbReference type="InterPro" id="IPR020892">
    <property type="entry name" value="Cyclophilin-type_PPIase_CS"/>
</dbReference>
<comment type="function">
    <text evidence="1 5">PPIases accelerate the folding of proteins. It catalyzes the cis-trans isomerization of proline imidic peptide bonds in oligopeptides.</text>
</comment>
<dbReference type="PIRSF" id="PIRSF001467">
    <property type="entry name" value="Peptidylpro_ismrse"/>
    <property type="match status" value="1"/>
</dbReference>
<dbReference type="RefSeq" id="WP_200234417.1">
    <property type="nucleotide sequence ID" value="NZ_NRRV01000007.1"/>
</dbReference>
<comment type="similarity">
    <text evidence="2 5">Belongs to the cyclophilin-type PPIase family.</text>
</comment>
<dbReference type="CDD" id="cd01920">
    <property type="entry name" value="cyclophilin_EcCYP_like"/>
    <property type="match status" value="1"/>
</dbReference>
<dbReference type="PANTHER" id="PTHR43246">
    <property type="entry name" value="PEPTIDYL-PROLYL CIS-TRANS ISOMERASE CYP38, CHLOROPLASTIC"/>
    <property type="match status" value="1"/>
</dbReference>